<dbReference type="Proteomes" id="UP000284220">
    <property type="component" value="Unassembled WGS sequence"/>
</dbReference>
<dbReference type="EMBL" id="QRUH01000001">
    <property type="protein sequence ID" value="RGR51159.1"/>
    <property type="molecule type" value="Genomic_DNA"/>
</dbReference>
<evidence type="ECO:0000313" key="4">
    <source>
        <dbReference type="EMBL" id="RHC09295.1"/>
    </source>
</evidence>
<dbReference type="Proteomes" id="UP000265828">
    <property type="component" value="Unassembled WGS sequence"/>
</dbReference>
<evidence type="ECO:0000313" key="6">
    <source>
        <dbReference type="EMBL" id="RHK96562.1"/>
    </source>
</evidence>
<dbReference type="EMBL" id="QRZI01000001">
    <property type="protein sequence ID" value="RGV66551.1"/>
    <property type="molecule type" value="Genomic_DNA"/>
</dbReference>
<dbReference type="Proteomes" id="UP000265808">
    <property type="component" value="Unassembled WGS sequence"/>
</dbReference>
<evidence type="ECO:0000313" key="2">
    <source>
        <dbReference type="EMBL" id="RGR51159.1"/>
    </source>
</evidence>
<evidence type="ECO:0000313" key="13">
    <source>
        <dbReference type="Proteomes" id="UP000285839"/>
    </source>
</evidence>
<evidence type="ECO:0000313" key="3">
    <source>
        <dbReference type="EMBL" id="RGV66551.1"/>
    </source>
</evidence>
<dbReference type="EMBL" id="QRHZ01000002">
    <property type="protein sequence ID" value="RHG18811.1"/>
    <property type="molecule type" value="Genomic_DNA"/>
</dbReference>
<evidence type="ECO:0000313" key="1">
    <source>
        <dbReference type="EMBL" id="RGN05822.1"/>
    </source>
</evidence>
<dbReference type="EMBL" id="QSHL01000002">
    <property type="protein sequence ID" value="RHC09295.1"/>
    <property type="molecule type" value="Genomic_DNA"/>
</dbReference>
<accession>A0A396A190</accession>
<evidence type="ECO:0000313" key="12">
    <source>
        <dbReference type="Proteomes" id="UP000284267"/>
    </source>
</evidence>
<evidence type="ECO:0000313" key="5">
    <source>
        <dbReference type="EMBL" id="RHG18811.1"/>
    </source>
</evidence>
<dbReference type="Proteomes" id="UP000284267">
    <property type="component" value="Unassembled WGS sequence"/>
</dbReference>
<dbReference type="EMBL" id="QSUB01000002">
    <property type="protein sequence ID" value="RGN05822.1"/>
    <property type="molecule type" value="Genomic_DNA"/>
</dbReference>
<evidence type="ECO:0000313" key="9">
    <source>
        <dbReference type="Proteomes" id="UP000265808"/>
    </source>
</evidence>
<gene>
    <name evidence="7" type="ORF">DW021_02325</name>
    <name evidence="6" type="ORF">DW040_05020</name>
    <name evidence="5" type="ORF">DW272_05885</name>
    <name evidence="4" type="ORF">DW859_04745</name>
    <name evidence="3" type="ORF">DWW07_02340</name>
    <name evidence="2" type="ORF">DWY46_00670</name>
    <name evidence="1" type="ORF">DXB81_07350</name>
</gene>
<evidence type="ECO:0000313" key="14">
    <source>
        <dbReference type="Proteomes" id="UP000285897"/>
    </source>
</evidence>
<dbReference type="AlphaFoldDB" id="A0A396A190"/>
<dbReference type="Proteomes" id="UP000285839">
    <property type="component" value="Unassembled WGS sequence"/>
</dbReference>
<sequence length="93" mass="10042">MYTINSSSLIFRIIFVAPPHPGGGSRPSAAAPRGLPGCGEAELSQENGPIKSFELIKHASDIQEPSKAFETATVLVAVVEHLSERQRVMRSNR</sequence>
<dbReference type="Proteomes" id="UP000261222">
    <property type="component" value="Unassembled WGS sequence"/>
</dbReference>
<name>A0A396A190_9FIRM</name>
<evidence type="ECO:0000313" key="10">
    <source>
        <dbReference type="Proteomes" id="UP000265828"/>
    </source>
</evidence>
<proteinExistence type="predicted"/>
<comment type="caution">
    <text evidence="1">The sequence shown here is derived from an EMBL/GenBank/DDBJ whole genome shotgun (WGS) entry which is preliminary data.</text>
</comment>
<evidence type="ECO:0000313" key="7">
    <source>
        <dbReference type="EMBL" id="RHL50521.1"/>
    </source>
</evidence>
<dbReference type="EMBL" id="QROS01000001">
    <property type="protein sequence ID" value="RHL50521.1"/>
    <property type="molecule type" value="Genomic_DNA"/>
</dbReference>
<protein>
    <submittedName>
        <fullName evidence="1">Uncharacterized protein</fullName>
    </submittedName>
</protein>
<organism evidence="1 8">
    <name type="scientific">Blautia obeum</name>
    <dbReference type="NCBI Taxonomy" id="40520"/>
    <lineage>
        <taxon>Bacteria</taxon>
        <taxon>Bacillati</taxon>
        <taxon>Bacillota</taxon>
        <taxon>Clostridia</taxon>
        <taxon>Lachnospirales</taxon>
        <taxon>Lachnospiraceae</taxon>
        <taxon>Blautia</taxon>
    </lineage>
</organism>
<evidence type="ECO:0000313" key="11">
    <source>
        <dbReference type="Proteomes" id="UP000284220"/>
    </source>
</evidence>
<dbReference type="Proteomes" id="UP000285897">
    <property type="component" value="Unassembled WGS sequence"/>
</dbReference>
<dbReference type="EMBL" id="QROE01000002">
    <property type="protein sequence ID" value="RHK96562.1"/>
    <property type="molecule type" value="Genomic_DNA"/>
</dbReference>
<evidence type="ECO:0000313" key="8">
    <source>
        <dbReference type="Proteomes" id="UP000261222"/>
    </source>
</evidence>
<reference evidence="8 9" key="1">
    <citation type="submission" date="2018-08" db="EMBL/GenBank/DDBJ databases">
        <title>A genome reference for cultivated species of the human gut microbiota.</title>
        <authorList>
            <person name="Zou Y."/>
            <person name="Xue W."/>
            <person name="Luo G."/>
        </authorList>
    </citation>
    <scope>NUCLEOTIDE SEQUENCE [LARGE SCALE GENOMIC DNA]</scope>
    <source>
        <strain evidence="3 10">AF14-23</strain>
        <strain evidence="2 13">AF25-21</strain>
        <strain evidence="7 14">AF37-6AC</strain>
        <strain evidence="6 12">AF39-4</strain>
        <strain evidence="5 11">AM22-9LB</strain>
        <strain evidence="4 9">AM37-4AC</strain>
        <strain evidence="1 8">OM06-11AA</strain>
    </source>
</reference>